<sequence length="1372" mass="157675">MTNKQFLTATSIFLKGFKEPYLRANERPFIKLLNWYTGIGKTYNAAAFGIELFLKCDVIPVFIAPLQSLVTQFSSEVLKHQENRSYADELEEAIRDHGAGIPIYRLYSRDYHVNDRTFFSACLALVKWLERHPYVVNQMERSPKHEGSDKSVRARIQELRVKAASCEQSNFLGMSTADESYEDARAAYIKSAQQARSLADRFVWKLIQLDVQSRPAKRDEDRYMQAPEIAELVYRLHPLQAFLDTPGIIVSTASKAQVAHKVFTVDGKGGFRQRDWENLPQFLEELNQNDSTLGRLVSRRPDSARVITFVDEEEDSYWYLFDQRKSVVNSGGRNDLNLVISEFFQYFDLKWPMAFERLERDGPRRGLAKKVYEHLEEFAAISKSVEDEFRLEVERTRASFIAPARKVAILREKLEKQFPKTVQWFNDAELLAVLTQLHERNDAHAGFKRFRQKARVLASIRSYVEQIAPRDQGTTYDVFVKIHDLVANKKFFTMSRSTYGEVLDQPGQTFFTESASVMDTEFLRQVQLTKDTAEQTIRLQYHDGKTPDGAYTLYDYLRLVVFMARVLAVTSGEEAIEMSKVDQKRYPSLDEFRSDVRRLFNGQTTSEGLETEVSDKELLTDSFLFEHTKSVVTLEESRNQAEEYNKEADVCLTLTITSLRATPEEDIVRALGRTNGVYLMSATGGLDSASSGAFNTKHLRRYLEERGGLFSQMSDDELAVVGAKAVEFLNKRDREVVILNDDEPASTFEVSTAFKGLYQQFDEARPKKGDFGYAQLNRHKRHELQGLVASLDKLMATSIRSGLVLCQTTEHVKKCLQRMANSSLGLVEHMDNTGDHFIIKPGAMPTYNGYSQKEDIHIVLYSAERFRKKDRSKTGAVDLEDDKGQFSKELEDALDISRKKILLWSAYASASRGINFLTKQHGTERDFELFCLLNDPYYTRHTRPSASGFSMEMFQSFAQVLRDEPGWAAMSKGELLFEYSRNRWKRLRKEHVIDITRTVFQALGRGERRPSVQMPKQHLYISSEAARMVHLGLRHAPELRKRASPAQRAVLAQLSLHHQKTHVFEMPEEREQHHVQSLEKAIAFREFTGSMPGRFRTDESTRRMWELLFRSTMFTDPVKYMDDLRAAGVPDAYLNGCFVEVPMGADVYTLQFTMAIRSDLVVTDAEDGTEAYDWTSMVVPESLISRLTESTRKLLKEWRGFRLPDRTKRLLPQPWFVTEIMKGYIAELEFEQYVGDQFAVWAHELPLEGGPVTYVKPEMHPLYAELYQLYDYYLQPEPDVWVAVDLKNWTRNTDSLKKDQLLKQAQTKHAKLQALLPGVNVHALYVNLQGAHKFGGILPAKGTIRFMSMYVRNTGDPGWMPNANLRDAILGK</sequence>
<organism evidence="1 2">
    <name type="scientific">Giesbergeria sinuosa</name>
    <dbReference type="NCBI Taxonomy" id="80883"/>
    <lineage>
        <taxon>Bacteria</taxon>
        <taxon>Pseudomonadati</taxon>
        <taxon>Pseudomonadota</taxon>
        <taxon>Betaproteobacteria</taxon>
        <taxon>Burkholderiales</taxon>
        <taxon>Comamonadaceae</taxon>
        <taxon>Giesbergeria</taxon>
    </lineage>
</organism>
<gene>
    <name evidence="1" type="ORF">ACFO6X_08940</name>
</gene>
<reference evidence="2" key="1">
    <citation type="journal article" date="2019" name="Int. J. Syst. Evol. Microbiol.">
        <title>The Global Catalogue of Microorganisms (GCM) 10K type strain sequencing project: providing services to taxonomists for standard genome sequencing and annotation.</title>
        <authorList>
            <consortium name="The Broad Institute Genomics Platform"/>
            <consortium name="The Broad Institute Genome Sequencing Center for Infectious Disease"/>
            <person name="Wu L."/>
            <person name="Ma J."/>
        </authorList>
    </citation>
    <scope>NUCLEOTIDE SEQUENCE [LARGE SCALE GENOMIC DNA]</scope>
    <source>
        <strain evidence="2">CCUG 49452</strain>
    </source>
</reference>
<comment type="caution">
    <text evidence="1">The sequence shown here is derived from an EMBL/GenBank/DDBJ whole genome shotgun (WGS) entry which is preliminary data.</text>
</comment>
<name>A0ABV9QDU8_9BURK</name>
<dbReference type="Proteomes" id="UP001596001">
    <property type="component" value="Unassembled WGS sequence"/>
</dbReference>
<keyword evidence="2" id="KW-1185">Reference proteome</keyword>
<proteinExistence type="predicted"/>
<protein>
    <recommendedName>
        <fullName evidence="3">Restriction endonuclease</fullName>
    </recommendedName>
</protein>
<evidence type="ECO:0000313" key="2">
    <source>
        <dbReference type="Proteomes" id="UP001596001"/>
    </source>
</evidence>
<evidence type="ECO:0000313" key="1">
    <source>
        <dbReference type="EMBL" id="MFC4789104.1"/>
    </source>
</evidence>
<dbReference type="EMBL" id="JBHSHJ010000006">
    <property type="protein sequence ID" value="MFC4789104.1"/>
    <property type="molecule type" value="Genomic_DNA"/>
</dbReference>
<dbReference type="RefSeq" id="WP_382432177.1">
    <property type="nucleotide sequence ID" value="NZ_JBHSHJ010000006.1"/>
</dbReference>
<accession>A0ABV9QDU8</accession>
<evidence type="ECO:0008006" key="3">
    <source>
        <dbReference type="Google" id="ProtNLM"/>
    </source>
</evidence>